<keyword evidence="4" id="KW-1185">Reference proteome</keyword>
<reference evidence="3 4" key="1">
    <citation type="submission" date="2015-02" db="EMBL/GenBank/DDBJ databases">
        <authorList>
            <person name="Ju K.-S."/>
            <person name="Doroghazi J.R."/>
            <person name="Metcalf W."/>
        </authorList>
    </citation>
    <scope>NUCLEOTIDE SEQUENCE [LARGE SCALE GENOMIC DNA]</scope>
    <source>
        <strain evidence="3 4">ATCC 31215</strain>
    </source>
</reference>
<protein>
    <submittedName>
        <fullName evidence="3">Uncharacterized protein</fullName>
    </submittedName>
</protein>
<evidence type="ECO:0000256" key="1">
    <source>
        <dbReference type="SAM" id="MobiDB-lite"/>
    </source>
</evidence>
<dbReference type="OrthoDB" id="4320938at2"/>
<proteinExistence type="predicted"/>
<dbReference type="RefSeq" id="WP_052706742.1">
    <property type="nucleotide sequence ID" value="NZ_JZKH01000091.1"/>
</dbReference>
<dbReference type="EMBL" id="JZKH01000091">
    <property type="protein sequence ID" value="KJS58790.1"/>
    <property type="molecule type" value="Genomic_DNA"/>
</dbReference>
<evidence type="ECO:0000313" key="3">
    <source>
        <dbReference type="EMBL" id="KJS58790.1"/>
    </source>
</evidence>
<feature type="transmembrane region" description="Helical" evidence="2">
    <location>
        <begin position="40"/>
        <end position="60"/>
    </location>
</feature>
<name>A0A0F2T8Z3_STRR3</name>
<comment type="caution">
    <text evidence="3">The sequence shown here is derived from an EMBL/GenBank/DDBJ whole genome shotgun (WGS) entry which is preliminary data.</text>
</comment>
<evidence type="ECO:0000256" key="2">
    <source>
        <dbReference type="SAM" id="Phobius"/>
    </source>
</evidence>
<sequence>MTTPPLDSADATQPAAQQPEHPALPTPAQPSRLRRFGRRAWGPALFVVLVAGALTVAGFAEKSEPAAAQAGDCVHDLGNGTKPKMELVDCTKPNADFKVTKVVHDEHDKHPCDSEPDEVFGSYTEERRSSIVTLCLAVNTARPGGPIKDLPSWPAEH</sequence>
<dbReference type="PATRIC" id="fig|359131.3.peg.7831"/>
<keyword evidence="2" id="KW-0472">Membrane</keyword>
<feature type="compositionally biased region" description="Polar residues" evidence="1">
    <location>
        <begin position="1"/>
        <end position="16"/>
    </location>
</feature>
<gene>
    <name evidence="3" type="ORF">VM95_31055</name>
</gene>
<organism evidence="3 4">
    <name type="scientific">Streptomyces rubellomurinus (strain ATCC 31215)</name>
    <dbReference type="NCBI Taxonomy" id="359131"/>
    <lineage>
        <taxon>Bacteria</taxon>
        <taxon>Bacillati</taxon>
        <taxon>Actinomycetota</taxon>
        <taxon>Actinomycetes</taxon>
        <taxon>Kitasatosporales</taxon>
        <taxon>Streptomycetaceae</taxon>
        <taxon>Streptomyces</taxon>
    </lineage>
</organism>
<keyword evidence="2" id="KW-0812">Transmembrane</keyword>
<keyword evidence="2" id="KW-1133">Transmembrane helix</keyword>
<accession>A0A0F2T8Z3</accession>
<feature type="region of interest" description="Disordered" evidence="1">
    <location>
        <begin position="1"/>
        <end position="32"/>
    </location>
</feature>
<dbReference type="AlphaFoldDB" id="A0A0F2T8Z3"/>
<evidence type="ECO:0000313" key="4">
    <source>
        <dbReference type="Proteomes" id="UP000033699"/>
    </source>
</evidence>
<dbReference type="Proteomes" id="UP000033699">
    <property type="component" value="Unassembled WGS sequence"/>
</dbReference>